<name>A0A0P1B7B4_PLAHL</name>
<accession>A0A0P1B7B4</accession>
<dbReference type="PANTHER" id="PTHR13510">
    <property type="entry name" value="FYVE-FINGER-CONTAINING RAB5 EFFECTOR PROTEIN RABENOSYN-5-RELATED"/>
    <property type="match status" value="1"/>
</dbReference>
<organism evidence="1 2">
    <name type="scientific">Plasmopara halstedii</name>
    <name type="common">Downy mildew of sunflower</name>
    <dbReference type="NCBI Taxonomy" id="4781"/>
    <lineage>
        <taxon>Eukaryota</taxon>
        <taxon>Sar</taxon>
        <taxon>Stramenopiles</taxon>
        <taxon>Oomycota</taxon>
        <taxon>Peronosporomycetes</taxon>
        <taxon>Peronosporales</taxon>
        <taxon>Peronosporaceae</taxon>
        <taxon>Plasmopara</taxon>
    </lineage>
</organism>
<dbReference type="PANTHER" id="PTHR13510:SF44">
    <property type="entry name" value="RABENOSYN-5"/>
    <property type="match status" value="1"/>
</dbReference>
<dbReference type="OrthoDB" id="94166at2759"/>
<dbReference type="Proteomes" id="UP000054928">
    <property type="component" value="Unassembled WGS sequence"/>
</dbReference>
<evidence type="ECO:0000313" key="2">
    <source>
        <dbReference type="Proteomes" id="UP000054928"/>
    </source>
</evidence>
<dbReference type="RefSeq" id="XP_024585966.1">
    <property type="nucleotide sequence ID" value="XM_024720804.1"/>
</dbReference>
<evidence type="ECO:0000313" key="1">
    <source>
        <dbReference type="EMBL" id="CEG49597.1"/>
    </source>
</evidence>
<dbReference type="OMA" id="TLKDQRM"/>
<dbReference type="EMBL" id="CCYD01003090">
    <property type="protein sequence ID" value="CEG49597.1"/>
    <property type="molecule type" value="Genomic_DNA"/>
</dbReference>
<dbReference type="GeneID" id="36402408"/>
<protein>
    <submittedName>
        <fullName evidence="1">START-like domain</fullName>
    </submittedName>
</protein>
<dbReference type="InterPro" id="IPR052727">
    <property type="entry name" value="Rab4/Rab5_effector"/>
</dbReference>
<dbReference type="AlphaFoldDB" id="A0A0P1B7B4"/>
<reference evidence="2" key="1">
    <citation type="submission" date="2014-09" db="EMBL/GenBank/DDBJ databases">
        <authorList>
            <person name="Sharma Rahul"/>
            <person name="Thines Marco"/>
        </authorList>
    </citation>
    <scope>NUCLEOTIDE SEQUENCE [LARGE SCALE GENOMIC DNA]</scope>
</reference>
<keyword evidence="2" id="KW-1185">Reference proteome</keyword>
<proteinExistence type="predicted"/>
<dbReference type="Gene3D" id="3.30.530.20">
    <property type="match status" value="1"/>
</dbReference>
<dbReference type="InterPro" id="IPR023393">
    <property type="entry name" value="START-like_dom_sf"/>
</dbReference>
<sequence>MPKDRFTMSPYHQLPLTLKDQRMLLEIENDLVEDTFRKYEEYVLSNSQVNPARWKFIKSKDDLNIYAKRAKASHCCKPDKRDGPVKPIVLSVGSFKGQLDDLMFGTVNPTDAIMQLKASYVHDYSDGAVLATLIKPTASDPFRSVTVKWLQIDLPLSRTKLIKDRDFLCLEGSGVLHFANGERVGYLMLHSIESPLVQPLPTVIRAKHNITGFFRQIAPNVIDTFAFDSVDPGGCIPEAVLLPICANALLSATNYVKCGLMKKLTWMLRQRQEALFEANIAPVPRNEDVCVTCNCNLQSGCLNSFGRGMCRMCLGGLCFSCKVVKTLNFLSPEREIVRDKITFCEACVTMAFRMSSMDAARDQANGYQPYYTA</sequence>